<keyword evidence="3" id="KW-1185">Reference proteome</keyword>
<gene>
    <name evidence="2" type="ORF">BCR44DRAFT_24125</name>
</gene>
<sequence length="167" mass="17863">MRTPNTPLLLPDTRPSSPSTPRLPTTWTVTQLGLPQTCNPHGTLNIPINKLVGTLVLVFLGTRHQASAGSGAEGSDNEGPEHDDEQQEFNGNDGQSTSPPSSARLEPMVMELAPKVVNIESLGSFTAFCTQSHGDSRLCSLVLCRAYTRTAFLGQVGPFTFSDAQLL</sequence>
<evidence type="ECO:0000313" key="3">
    <source>
        <dbReference type="Proteomes" id="UP000193411"/>
    </source>
</evidence>
<evidence type="ECO:0000256" key="1">
    <source>
        <dbReference type="SAM" id="MobiDB-lite"/>
    </source>
</evidence>
<evidence type="ECO:0000313" key="2">
    <source>
        <dbReference type="EMBL" id="ORZ34040.1"/>
    </source>
</evidence>
<reference evidence="2 3" key="1">
    <citation type="submission" date="2016-07" db="EMBL/GenBank/DDBJ databases">
        <title>Pervasive Adenine N6-methylation of Active Genes in Fungi.</title>
        <authorList>
            <consortium name="DOE Joint Genome Institute"/>
            <person name="Mondo S.J."/>
            <person name="Dannebaum R.O."/>
            <person name="Kuo R.C."/>
            <person name="Labutti K."/>
            <person name="Haridas S."/>
            <person name="Kuo A."/>
            <person name="Salamov A."/>
            <person name="Ahrendt S.R."/>
            <person name="Lipzen A."/>
            <person name="Sullivan W."/>
            <person name="Andreopoulos W.B."/>
            <person name="Clum A."/>
            <person name="Lindquist E."/>
            <person name="Daum C."/>
            <person name="Ramamoorthy G.K."/>
            <person name="Gryganskyi A."/>
            <person name="Culley D."/>
            <person name="Magnuson J.K."/>
            <person name="James T.Y."/>
            <person name="O'Malley M.A."/>
            <person name="Stajich J.E."/>
            <person name="Spatafora J.W."/>
            <person name="Visel A."/>
            <person name="Grigoriev I.V."/>
        </authorList>
    </citation>
    <scope>NUCLEOTIDE SEQUENCE [LARGE SCALE GENOMIC DNA]</scope>
    <source>
        <strain evidence="2 3">PL171</strain>
    </source>
</reference>
<protein>
    <submittedName>
        <fullName evidence="2">Uncharacterized protein</fullName>
    </submittedName>
</protein>
<feature type="compositionally biased region" description="Acidic residues" evidence="1">
    <location>
        <begin position="75"/>
        <end position="87"/>
    </location>
</feature>
<comment type="caution">
    <text evidence="2">The sequence shown here is derived from an EMBL/GenBank/DDBJ whole genome shotgun (WGS) entry which is preliminary data.</text>
</comment>
<organism evidence="2 3">
    <name type="scientific">Catenaria anguillulae PL171</name>
    <dbReference type="NCBI Taxonomy" id="765915"/>
    <lineage>
        <taxon>Eukaryota</taxon>
        <taxon>Fungi</taxon>
        <taxon>Fungi incertae sedis</taxon>
        <taxon>Blastocladiomycota</taxon>
        <taxon>Blastocladiomycetes</taxon>
        <taxon>Blastocladiales</taxon>
        <taxon>Catenariaceae</taxon>
        <taxon>Catenaria</taxon>
    </lineage>
</organism>
<proteinExistence type="predicted"/>
<name>A0A1Y2HHG3_9FUNG</name>
<feature type="compositionally biased region" description="Polar residues" evidence="1">
    <location>
        <begin position="88"/>
        <end position="101"/>
    </location>
</feature>
<feature type="region of interest" description="Disordered" evidence="1">
    <location>
        <begin position="66"/>
        <end position="103"/>
    </location>
</feature>
<feature type="region of interest" description="Disordered" evidence="1">
    <location>
        <begin position="1"/>
        <end position="25"/>
    </location>
</feature>
<accession>A0A1Y2HHG3</accession>
<dbReference type="EMBL" id="MCFL01000031">
    <property type="protein sequence ID" value="ORZ34040.1"/>
    <property type="molecule type" value="Genomic_DNA"/>
</dbReference>
<dbReference type="AlphaFoldDB" id="A0A1Y2HHG3"/>
<dbReference type="Proteomes" id="UP000193411">
    <property type="component" value="Unassembled WGS sequence"/>
</dbReference>